<accession>A0A8J4QVV1</accession>
<dbReference type="AlphaFoldDB" id="A0A8J4QVV1"/>
<protein>
    <submittedName>
        <fullName evidence="1">Uncharacterized protein</fullName>
    </submittedName>
</protein>
<proteinExistence type="predicted"/>
<comment type="caution">
    <text evidence="1">The sequence shown here is derived from an EMBL/GenBank/DDBJ whole genome shotgun (WGS) entry which is preliminary data.</text>
</comment>
<dbReference type="EMBL" id="JRKL02004354">
    <property type="protein sequence ID" value="KAF3952778.1"/>
    <property type="molecule type" value="Genomic_DNA"/>
</dbReference>
<keyword evidence="2" id="KW-1185">Reference proteome</keyword>
<gene>
    <name evidence="1" type="ORF">CMV_021704</name>
</gene>
<evidence type="ECO:0000313" key="1">
    <source>
        <dbReference type="EMBL" id="KAF3952778.1"/>
    </source>
</evidence>
<organism evidence="1 2">
    <name type="scientific">Castanea mollissima</name>
    <name type="common">Chinese chestnut</name>
    <dbReference type="NCBI Taxonomy" id="60419"/>
    <lineage>
        <taxon>Eukaryota</taxon>
        <taxon>Viridiplantae</taxon>
        <taxon>Streptophyta</taxon>
        <taxon>Embryophyta</taxon>
        <taxon>Tracheophyta</taxon>
        <taxon>Spermatophyta</taxon>
        <taxon>Magnoliopsida</taxon>
        <taxon>eudicotyledons</taxon>
        <taxon>Gunneridae</taxon>
        <taxon>Pentapetalae</taxon>
        <taxon>rosids</taxon>
        <taxon>fabids</taxon>
        <taxon>Fagales</taxon>
        <taxon>Fagaceae</taxon>
        <taxon>Castanea</taxon>
    </lineage>
</organism>
<name>A0A8J4QVV1_9ROSI</name>
<dbReference type="OrthoDB" id="10585047at2759"/>
<sequence length="213" mass="24252">MPRSLIRLETTFKLGIQLKYLKYINLNKYGISKVVKNFKFFQTPSGYCKQLREIPRLPQSVKFVTVENSYSLNPQSSSRLLNQIGEILRILPNNRLLLPEPKDDKFIITLPGTEIPKWREYISFSILGKYLRITSRPTATLMSRDLRKMEEIDPRAFNKQSAAQVVLNMVVQIWIVKRSSGRAFGSSGCLTKLNHGCIPSKFGPRCGAAVGPM</sequence>
<dbReference type="Proteomes" id="UP000737018">
    <property type="component" value="Unassembled WGS sequence"/>
</dbReference>
<evidence type="ECO:0000313" key="2">
    <source>
        <dbReference type="Proteomes" id="UP000737018"/>
    </source>
</evidence>
<reference evidence="1" key="1">
    <citation type="submission" date="2020-03" db="EMBL/GenBank/DDBJ databases">
        <title>Castanea mollissima Vanexum genome sequencing.</title>
        <authorList>
            <person name="Staton M."/>
        </authorList>
    </citation>
    <scope>NUCLEOTIDE SEQUENCE</scope>
    <source>
        <tissue evidence="1">Leaf</tissue>
    </source>
</reference>